<dbReference type="InterPro" id="IPR045357">
    <property type="entry name" value="Aminopeptidase_N-like_N"/>
</dbReference>
<dbReference type="FunFam" id="3.30.2010.30:FF:000002">
    <property type="entry name" value="Putative aminopeptidase N"/>
    <property type="match status" value="1"/>
</dbReference>
<dbReference type="GO" id="GO:0008270">
    <property type="term" value="F:zinc ion binding"/>
    <property type="evidence" value="ECO:0007669"/>
    <property type="project" value="InterPro"/>
</dbReference>
<dbReference type="FunFam" id="2.60.40.1840:FF:000001">
    <property type="entry name" value="Aminopeptidase N"/>
    <property type="match status" value="1"/>
</dbReference>
<feature type="domain" description="Aminopeptidase N-like N-terminal" evidence="16">
    <location>
        <begin position="111"/>
        <end position="190"/>
    </location>
</feature>
<dbReference type="Pfam" id="PF11940">
    <property type="entry name" value="DUF3458"/>
    <property type="match status" value="1"/>
</dbReference>
<dbReference type="PANTHER" id="PTHR46322:SF1">
    <property type="entry name" value="PUROMYCIN-SENSITIVE AMINOPEPTIDASE"/>
    <property type="match status" value="1"/>
</dbReference>
<evidence type="ECO:0000313" key="18">
    <source>
        <dbReference type="Proteomes" id="UP000599523"/>
    </source>
</evidence>
<evidence type="ECO:0000256" key="6">
    <source>
        <dbReference type="ARBA" id="ARBA00022438"/>
    </source>
</evidence>
<dbReference type="SUPFAM" id="SSF55486">
    <property type="entry name" value="Metalloproteases ('zincins'), catalytic domain"/>
    <property type="match status" value="1"/>
</dbReference>
<dbReference type="InterPro" id="IPR038438">
    <property type="entry name" value="PepN_Ig-like_sf"/>
</dbReference>
<dbReference type="NCBIfam" id="TIGR02414">
    <property type="entry name" value="pepN_proteo"/>
    <property type="match status" value="1"/>
</dbReference>
<dbReference type="EC" id="3.4.11.2" evidence="4 12"/>
<evidence type="ECO:0000256" key="3">
    <source>
        <dbReference type="ARBA" id="ARBA00010136"/>
    </source>
</evidence>
<evidence type="ECO:0000259" key="15">
    <source>
        <dbReference type="Pfam" id="PF17432"/>
    </source>
</evidence>
<dbReference type="PANTHER" id="PTHR46322">
    <property type="entry name" value="PUROMYCIN-SENSITIVE AMINOPEPTIDASE"/>
    <property type="match status" value="1"/>
</dbReference>
<dbReference type="InterPro" id="IPR037144">
    <property type="entry name" value="Peptidase_M1_pepN_C_sf"/>
</dbReference>
<evidence type="ECO:0000256" key="12">
    <source>
        <dbReference type="NCBIfam" id="TIGR02414"/>
    </source>
</evidence>
<keyword evidence="6 17" id="KW-0031">Aminopeptidase</keyword>
<dbReference type="Gene3D" id="2.60.40.1730">
    <property type="entry name" value="tricorn interacting facor f3 domain"/>
    <property type="match status" value="1"/>
</dbReference>
<dbReference type="Proteomes" id="UP000599523">
    <property type="component" value="Unassembled WGS sequence"/>
</dbReference>
<dbReference type="AlphaFoldDB" id="A0A972F755"/>
<evidence type="ECO:0000256" key="8">
    <source>
        <dbReference type="ARBA" id="ARBA00022723"/>
    </source>
</evidence>
<dbReference type="RefSeq" id="WP_168987617.1">
    <property type="nucleotide sequence ID" value="NZ_CAWPHM010000259.1"/>
</dbReference>
<feature type="domain" description="Peptidase M1 alanyl aminopeptidase Ig-like fold" evidence="14">
    <location>
        <begin position="459"/>
        <end position="563"/>
    </location>
</feature>
<dbReference type="InterPro" id="IPR001930">
    <property type="entry name" value="Peptidase_M1"/>
</dbReference>
<comment type="caution">
    <text evidence="17">The sequence shown here is derived from an EMBL/GenBank/DDBJ whole genome shotgun (WGS) entry which is preliminary data.</text>
</comment>
<evidence type="ECO:0000256" key="2">
    <source>
        <dbReference type="ARBA" id="ARBA00001947"/>
    </source>
</evidence>
<evidence type="ECO:0000313" key="17">
    <source>
        <dbReference type="EMBL" id="NMG02848.1"/>
    </source>
</evidence>
<dbReference type="InterPro" id="IPR012779">
    <property type="entry name" value="Peptidase_M1_pepN"/>
</dbReference>
<evidence type="ECO:0000256" key="4">
    <source>
        <dbReference type="ARBA" id="ARBA00012564"/>
    </source>
</evidence>
<dbReference type="InterPro" id="IPR024601">
    <property type="entry name" value="Peptidase_M1_pepN_C"/>
</dbReference>
<keyword evidence="11" id="KW-0482">Metalloprotease</keyword>
<dbReference type="GO" id="GO:0016285">
    <property type="term" value="F:alanyl aminopeptidase activity"/>
    <property type="evidence" value="ECO:0007669"/>
    <property type="project" value="UniProtKB-EC"/>
</dbReference>
<evidence type="ECO:0000256" key="11">
    <source>
        <dbReference type="ARBA" id="ARBA00023049"/>
    </source>
</evidence>
<dbReference type="PRINTS" id="PR00756">
    <property type="entry name" value="ALADIPTASE"/>
</dbReference>
<comment type="cofactor">
    <cofactor evidence="2">
        <name>Zn(2+)</name>
        <dbReference type="ChEBI" id="CHEBI:29105"/>
    </cofactor>
</comment>
<comment type="catalytic activity">
    <reaction evidence="1">
        <text>Release of an N-terminal amino acid, Xaa-|-Yaa- from a peptide, amide or arylamide. Xaa is preferably Ala, but may be most amino acids including Pro (slow action). When a terminal hydrophobic residue is followed by a prolyl residue, the two may be released as an intact Xaa-Pro dipeptide.</text>
        <dbReference type="EC" id="3.4.11.2"/>
    </reaction>
</comment>
<evidence type="ECO:0000256" key="1">
    <source>
        <dbReference type="ARBA" id="ARBA00000098"/>
    </source>
</evidence>
<evidence type="ECO:0000259" key="14">
    <source>
        <dbReference type="Pfam" id="PF11940"/>
    </source>
</evidence>
<dbReference type="GO" id="GO:0008237">
    <property type="term" value="F:metallopeptidase activity"/>
    <property type="evidence" value="ECO:0007669"/>
    <property type="project" value="UniProtKB-UniRule"/>
</dbReference>
<keyword evidence="10" id="KW-0862">Zinc</keyword>
<keyword evidence="8" id="KW-0479">Metal-binding</keyword>
<dbReference type="Gene3D" id="3.30.2010.30">
    <property type="match status" value="1"/>
</dbReference>
<dbReference type="InterPro" id="IPR035414">
    <property type="entry name" value="Peptidase_M1_pepN_Ig-like"/>
</dbReference>
<evidence type="ECO:0000256" key="10">
    <source>
        <dbReference type="ARBA" id="ARBA00022833"/>
    </source>
</evidence>
<proteinExistence type="inferred from homology"/>
<dbReference type="Pfam" id="PF17432">
    <property type="entry name" value="DUF3458_C"/>
    <property type="match status" value="1"/>
</dbReference>
<dbReference type="Gene3D" id="2.60.40.1840">
    <property type="match status" value="1"/>
</dbReference>
<dbReference type="EMBL" id="WTVM01000035">
    <property type="protein sequence ID" value="NMG02848.1"/>
    <property type="molecule type" value="Genomic_DNA"/>
</dbReference>
<gene>
    <name evidence="17" type="primary">pepN</name>
    <name evidence="17" type="ORF">GPA21_07670</name>
</gene>
<dbReference type="InterPro" id="IPR042097">
    <property type="entry name" value="Aminopeptidase_N-like_N_sf"/>
</dbReference>
<evidence type="ECO:0000259" key="16">
    <source>
        <dbReference type="Pfam" id="PF17900"/>
    </source>
</evidence>
<dbReference type="GO" id="GO:0006508">
    <property type="term" value="P:proteolysis"/>
    <property type="evidence" value="ECO:0007669"/>
    <property type="project" value="UniProtKB-UniRule"/>
</dbReference>
<dbReference type="Pfam" id="PF17900">
    <property type="entry name" value="Peptidase_M1_N"/>
    <property type="match status" value="1"/>
</dbReference>
<evidence type="ECO:0000256" key="9">
    <source>
        <dbReference type="ARBA" id="ARBA00022801"/>
    </source>
</evidence>
<sequence length="897" mass="99991">MRTDTPVTIHRGDYAPLPWTVEAVELRIELDPTATRVSSTLTCVRNPNVEAGPLRLFGESMELVELRIDGLVASTTRITHEHGGLLVQLDGDRAEVSIVTHVDPSSNTTLSGLYMSRGGYFTQCEAEGFRRITYFPDRPDVMSRYRVTITADREACPVLLSNGNLIDSGELDDGRHFAQWEDPFPKPSYLFALVAAKLVCLERKLETMSGREVLLQVWVEEGNLDRTEHAMDSLIRSLRWDEQAFGLELDLDRFMIVAVSDFNMGAMENKGLNIFNAKFVLARPDTATDVDYERIESVVAHEYFHNWTGNRVTCRDWFQLTLKEGLTVFRDQQFSADMLAEAAGEEGAASARAVKRIDDVKVLRTSQFAEDAGPMAHPIRPESYQEINNFYTATVYEKGAEVIRMLHTLLGHEGFRSGIDLYFSYHDGQAVTCDDFVDCMAEATGRDLEQFMLWYSQAGTPIVRANGKWLAGDGIYVLTLSQHLPPTPGQPEKAPQLIPVAVGLIDPDGMDMPLRFEGESHVGGTTRVLELGETEQTWRFVDLPSAPVPSLLRGFSAPVRLELDEDDECLAFRMANDSDPFNRWDAGQRYAERVVLSLAESHEHGKLLEVPAAFLNAVRSTLCDDSLDAAFRAQACALPGETYLLERMRPADPTSLRVAMQAVFAAMGAGLADVWLRTYHDMEVNGAYRYHPGDAGRRALRNLALRYLVAGGVSEGVSRAGTQFEYASNMTECFGALAALVMSGTNEGRDGLEVFYSRYRDDALVMDKWFALQVMAWRRDPSEEAPVLDRVASLLGHDAFSMSNPNKVYALLGSFFRGNPGEFHLPDGSGYAFWADRVIELDRANPQVASRMARTLENWRHFAPHLQDEIRSQLERVASTDGLSPDVSEIVGKALAD</sequence>
<keyword evidence="9 17" id="KW-0378">Hydrolase</keyword>
<dbReference type="InterPro" id="IPR014782">
    <property type="entry name" value="Peptidase_M1_dom"/>
</dbReference>
<keyword evidence="18" id="KW-1185">Reference proteome</keyword>
<keyword evidence="7" id="KW-0645">Protease</keyword>
<accession>A0A972F755</accession>
<feature type="domain" description="Peptidase M1 membrane alanine aminopeptidase" evidence="13">
    <location>
        <begin position="230"/>
        <end position="452"/>
    </location>
</feature>
<evidence type="ECO:0000256" key="7">
    <source>
        <dbReference type="ARBA" id="ARBA00022670"/>
    </source>
</evidence>
<organism evidence="17 18">
    <name type="scientific">Azoarcus taiwanensis</name>
    <dbReference type="NCBI Taxonomy" id="666964"/>
    <lineage>
        <taxon>Bacteria</taxon>
        <taxon>Pseudomonadati</taxon>
        <taxon>Pseudomonadota</taxon>
        <taxon>Betaproteobacteria</taxon>
        <taxon>Rhodocyclales</taxon>
        <taxon>Zoogloeaceae</taxon>
        <taxon>Azoarcus</taxon>
    </lineage>
</organism>
<dbReference type="CDD" id="cd09600">
    <property type="entry name" value="M1_APN"/>
    <property type="match status" value="1"/>
</dbReference>
<comment type="similarity">
    <text evidence="3">Belongs to the peptidase M1 family.</text>
</comment>
<dbReference type="Pfam" id="PF01433">
    <property type="entry name" value="Peptidase_M1"/>
    <property type="match status" value="1"/>
</dbReference>
<name>A0A972F755_9RHOO</name>
<evidence type="ECO:0000256" key="5">
    <source>
        <dbReference type="ARBA" id="ARBA00015611"/>
    </source>
</evidence>
<dbReference type="InterPro" id="IPR027268">
    <property type="entry name" value="Peptidase_M4/M1_CTD_sf"/>
</dbReference>
<feature type="domain" description="Peptidase M1 alanyl aminopeptidase C-terminal" evidence="15">
    <location>
        <begin position="568"/>
        <end position="896"/>
    </location>
</feature>
<dbReference type="SUPFAM" id="SSF63737">
    <property type="entry name" value="Leukotriene A4 hydrolase N-terminal domain"/>
    <property type="match status" value="1"/>
</dbReference>
<protein>
    <recommendedName>
        <fullName evidence="5 12">Aminopeptidase N</fullName>
        <ecNumber evidence="4 12">3.4.11.2</ecNumber>
    </recommendedName>
</protein>
<dbReference type="Gene3D" id="1.25.50.10">
    <property type="entry name" value="Peptidase M1, alanyl aminopeptidase, C-terminal domain"/>
    <property type="match status" value="1"/>
</dbReference>
<dbReference type="Gene3D" id="1.10.390.10">
    <property type="entry name" value="Neutral Protease Domain 2"/>
    <property type="match status" value="1"/>
</dbReference>
<evidence type="ECO:0000259" key="13">
    <source>
        <dbReference type="Pfam" id="PF01433"/>
    </source>
</evidence>
<reference evidence="17" key="1">
    <citation type="submission" date="2019-12" db="EMBL/GenBank/DDBJ databases">
        <title>Comparative genomics gives insights into the taxonomy of the Azoarcus-Aromatoleum group and reveals separate origins of nif in the plant-associated Azoarcus and non-plant-associated Aromatoleum sub-groups.</title>
        <authorList>
            <person name="Lafos M."/>
            <person name="Maluk M."/>
            <person name="Batista M."/>
            <person name="Junghare M."/>
            <person name="Carmona M."/>
            <person name="Faoro H."/>
            <person name="Cruz L.M."/>
            <person name="Battistoni F."/>
            <person name="De Souza E."/>
            <person name="Pedrosa F."/>
            <person name="Chen W.-M."/>
            <person name="Poole P.S."/>
            <person name="Dixon R.A."/>
            <person name="James E.K."/>
        </authorList>
    </citation>
    <scope>NUCLEOTIDE SEQUENCE</scope>
    <source>
        <strain evidence="17">NSC3</strain>
    </source>
</reference>